<name>M8C784_AEGTA</name>
<dbReference type="ExpressionAtlas" id="M8C784">
    <property type="expression patterns" value="baseline"/>
</dbReference>
<dbReference type="AlphaFoldDB" id="M8C784"/>
<protein>
    <submittedName>
        <fullName evidence="1">Uncharacterized protein</fullName>
    </submittedName>
</protein>
<sequence>MAGGRDHDHDSRISVFWSVPRLVEMCMPSLMVPSLMVDARLLHVYVLGIALSGWALKLKGTMMNSTQDPAVRDASGNVHPSEENDDAHYSFQQVKKGYVLVTRMESITAYKNQHGQHRSGTQEQPDTHVSANNVCALDGWPSHARRNRAQLQNVGMNYRSFKDDVVVIMKRKLPLIGTASTTGTLGTRHNVIAPNTLIQAATMNSRMFRAMDPKI</sequence>
<dbReference type="EnsemblPlants" id="EMT33190">
    <property type="protein sequence ID" value="EMT33190"/>
    <property type="gene ID" value="F775_00264"/>
</dbReference>
<organism evidence="1">
    <name type="scientific">Aegilops tauschii</name>
    <name type="common">Tausch's goatgrass</name>
    <name type="synonym">Aegilops squarrosa</name>
    <dbReference type="NCBI Taxonomy" id="37682"/>
    <lineage>
        <taxon>Eukaryota</taxon>
        <taxon>Viridiplantae</taxon>
        <taxon>Streptophyta</taxon>
        <taxon>Embryophyta</taxon>
        <taxon>Tracheophyta</taxon>
        <taxon>Spermatophyta</taxon>
        <taxon>Magnoliopsida</taxon>
        <taxon>Liliopsida</taxon>
        <taxon>Poales</taxon>
        <taxon>Poaceae</taxon>
        <taxon>BOP clade</taxon>
        <taxon>Pooideae</taxon>
        <taxon>Triticodae</taxon>
        <taxon>Triticeae</taxon>
        <taxon>Triticinae</taxon>
        <taxon>Aegilops</taxon>
    </lineage>
</organism>
<evidence type="ECO:0000313" key="1">
    <source>
        <dbReference type="EnsemblPlants" id="EMT33190"/>
    </source>
</evidence>
<accession>M8C784</accession>
<reference evidence="1" key="1">
    <citation type="submission" date="2015-06" db="UniProtKB">
        <authorList>
            <consortium name="EnsemblPlants"/>
        </authorList>
    </citation>
    <scope>IDENTIFICATION</scope>
</reference>
<proteinExistence type="predicted"/>